<dbReference type="AlphaFoldDB" id="A0A6A5YD65"/>
<keyword evidence="2" id="KW-1185">Reference proteome</keyword>
<dbReference type="OrthoDB" id="3763505at2759"/>
<evidence type="ECO:0000313" key="2">
    <source>
        <dbReference type="Proteomes" id="UP000799776"/>
    </source>
</evidence>
<accession>A0A6A5YD65</accession>
<feature type="non-terminal residue" evidence="1">
    <location>
        <position position="1"/>
    </location>
</feature>
<name>A0A6A5YD65_9PEZI</name>
<sequence length="103" mass="11644">KRQKRRYTFNSWYSLMVTHLTTNQPVHSLCMAERTGCPIFCDLWSNVRTLFGAVSYIPLSLRAAAMQAISVSVDFADEFDTWAMMCCIVRVSRRVQSAVGVSG</sequence>
<dbReference type="Proteomes" id="UP000799776">
    <property type="component" value="Unassembled WGS sequence"/>
</dbReference>
<evidence type="ECO:0000313" key="1">
    <source>
        <dbReference type="EMBL" id="KAF2089629.1"/>
    </source>
</evidence>
<organism evidence="1 2">
    <name type="scientific">Saccharata proteae CBS 121410</name>
    <dbReference type="NCBI Taxonomy" id="1314787"/>
    <lineage>
        <taxon>Eukaryota</taxon>
        <taxon>Fungi</taxon>
        <taxon>Dikarya</taxon>
        <taxon>Ascomycota</taxon>
        <taxon>Pezizomycotina</taxon>
        <taxon>Dothideomycetes</taxon>
        <taxon>Dothideomycetes incertae sedis</taxon>
        <taxon>Botryosphaeriales</taxon>
        <taxon>Saccharataceae</taxon>
        <taxon>Saccharata</taxon>
    </lineage>
</organism>
<dbReference type="EMBL" id="ML978714">
    <property type="protein sequence ID" value="KAF2089629.1"/>
    <property type="molecule type" value="Genomic_DNA"/>
</dbReference>
<reference evidence="1" key="1">
    <citation type="journal article" date="2020" name="Stud. Mycol.">
        <title>101 Dothideomycetes genomes: a test case for predicting lifestyles and emergence of pathogens.</title>
        <authorList>
            <person name="Haridas S."/>
            <person name="Albert R."/>
            <person name="Binder M."/>
            <person name="Bloem J."/>
            <person name="Labutti K."/>
            <person name="Salamov A."/>
            <person name="Andreopoulos B."/>
            <person name="Baker S."/>
            <person name="Barry K."/>
            <person name="Bills G."/>
            <person name="Bluhm B."/>
            <person name="Cannon C."/>
            <person name="Castanera R."/>
            <person name="Culley D."/>
            <person name="Daum C."/>
            <person name="Ezra D."/>
            <person name="Gonzalez J."/>
            <person name="Henrissat B."/>
            <person name="Kuo A."/>
            <person name="Liang C."/>
            <person name="Lipzen A."/>
            <person name="Lutzoni F."/>
            <person name="Magnuson J."/>
            <person name="Mondo S."/>
            <person name="Nolan M."/>
            <person name="Ohm R."/>
            <person name="Pangilinan J."/>
            <person name="Park H.-J."/>
            <person name="Ramirez L."/>
            <person name="Alfaro M."/>
            <person name="Sun H."/>
            <person name="Tritt A."/>
            <person name="Yoshinaga Y."/>
            <person name="Zwiers L.-H."/>
            <person name="Turgeon B."/>
            <person name="Goodwin S."/>
            <person name="Spatafora J."/>
            <person name="Crous P."/>
            <person name="Grigoriev I."/>
        </authorList>
    </citation>
    <scope>NUCLEOTIDE SEQUENCE</scope>
    <source>
        <strain evidence="1">CBS 121410</strain>
    </source>
</reference>
<protein>
    <submittedName>
        <fullName evidence="1">Uncharacterized protein</fullName>
    </submittedName>
</protein>
<gene>
    <name evidence="1" type="ORF">K490DRAFT_37182</name>
</gene>
<proteinExistence type="predicted"/>